<dbReference type="Proteomes" id="UP001285441">
    <property type="component" value="Unassembled WGS sequence"/>
</dbReference>
<evidence type="ECO:0008006" key="4">
    <source>
        <dbReference type="Google" id="ProtNLM"/>
    </source>
</evidence>
<sequence>MKSTAVLAIASLMAGNAMAATGVLFTGQGCNVGTQLGVCYGISEGACCNSLSYAASARVWNDGSYTSFAWYNINGRCGQEADRGSGSACLETGFRDIFGVYYRTGASRRRDTRVNGTSIVSPAAEACESQQLADVYWLKFPNEKESTPYSASVVDVLHGAAAIDWKTQTFKVESVKTVRDILGAHGDGLTDEMKVQNADLLAKLRSD</sequence>
<evidence type="ECO:0000313" key="2">
    <source>
        <dbReference type="EMBL" id="KAK3374542.1"/>
    </source>
</evidence>
<protein>
    <recommendedName>
        <fullName evidence="4">Secreted protein</fullName>
    </recommendedName>
</protein>
<name>A0AAE0KE64_9PEZI</name>
<evidence type="ECO:0000313" key="3">
    <source>
        <dbReference type="Proteomes" id="UP001285441"/>
    </source>
</evidence>
<dbReference type="PROSITE" id="PS51257">
    <property type="entry name" value="PROKAR_LIPOPROTEIN"/>
    <property type="match status" value="1"/>
</dbReference>
<comment type="caution">
    <text evidence="2">The sequence shown here is derived from an EMBL/GenBank/DDBJ whole genome shotgun (WGS) entry which is preliminary data.</text>
</comment>
<dbReference type="EMBL" id="JAULSW010000007">
    <property type="protein sequence ID" value="KAK3374542.1"/>
    <property type="molecule type" value="Genomic_DNA"/>
</dbReference>
<gene>
    <name evidence="2" type="ORF">B0H63DRAFT_452403</name>
</gene>
<keyword evidence="1" id="KW-0732">Signal</keyword>
<reference evidence="2" key="1">
    <citation type="journal article" date="2023" name="Mol. Phylogenet. Evol.">
        <title>Genome-scale phylogeny and comparative genomics of the fungal order Sordariales.</title>
        <authorList>
            <person name="Hensen N."/>
            <person name="Bonometti L."/>
            <person name="Westerberg I."/>
            <person name="Brannstrom I.O."/>
            <person name="Guillou S."/>
            <person name="Cros-Aarteil S."/>
            <person name="Calhoun S."/>
            <person name="Haridas S."/>
            <person name="Kuo A."/>
            <person name="Mondo S."/>
            <person name="Pangilinan J."/>
            <person name="Riley R."/>
            <person name="LaButti K."/>
            <person name="Andreopoulos B."/>
            <person name="Lipzen A."/>
            <person name="Chen C."/>
            <person name="Yan M."/>
            <person name="Daum C."/>
            <person name="Ng V."/>
            <person name="Clum A."/>
            <person name="Steindorff A."/>
            <person name="Ohm R.A."/>
            <person name="Martin F."/>
            <person name="Silar P."/>
            <person name="Natvig D.O."/>
            <person name="Lalanne C."/>
            <person name="Gautier V."/>
            <person name="Ament-Velasquez S.L."/>
            <person name="Kruys A."/>
            <person name="Hutchinson M.I."/>
            <person name="Powell A.J."/>
            <person name="Barry K."/>
            <person name="Miller A.N."/>
            <person name="Grigoriev I.V."/>
            <person name="Debuchy R."/>
            <person name="Gladieux P."/>
            <person name="Hiltunen Thoren M."/>
            <person name="Johannesson H."/>
        </authorList>
    </citation>
    <scope>NUCLEOTIDE SEQUENCE</scope>
    <source>
        <strain evidence="2">CBS 232.78</strain>
    </source>
</reference>
<feature type="chain" id="PRO_5042234726" description="Secreted protein" evidence="1">
    <location>
        <begin position="20"/>
        <end position="207"/>
    </location>
</feature>
<keyword evidence="3" id="KW-1185">Reference proteome</keyword>
<dbReference type="AlphaFoldDB" id="A0AAE0KE64"/>
<proteinExistence type="predicted"/>
<evidence type="ECO:0000256" key="1">
    <source>
        <dbReference type="SAM" id="SignalP"/>
    </source>
</evidence>
<accession>A0AAE0KE64</accession>
<organism evidence="2 3">
    <name type="scientific">Podospora didyma</name>
    <dbReference type="NCBI Taxonomy" id="330526"/>
    <lineage>
        <taxon>Eukaryota</taxon>
        <taxon>Fungi</taxon>
        <taxon>Dikarya</taxon>
        <taxon>Ascomycota</taxon>
        <taxon>Pezizomycotina</taxon>
        <taxon>Sordariomycetes</taxon>
        <taxon>Sordariomycetidae</taxon>
        <taxon>Sordariales</taxon>
        <taxon>Podosporaceae</taxon>
        <taxon>Podospora</taxon>
    </lineage>
</organism>
<reference evidence="2" key="2">
    <citation type="submission" date="2023-06" db="EMBL/GenBank/DDBJ databases">
        <authorList>
            <consortium name="Lawrence Berkeley National Laboratory"/>
            <person name="Haridas S."/>
            <person name="Hensen N."/>
            <person name="Bonometti L."/>
            <person name="Westerberg I."/>
            <person name="Brannstrom I.O."/>
            <person name="Guillou S."/>
            <person name="Cros-Aarteil S."/>
            <person name="Calhoun S."/>
            <person name="Kuo A."/>
            <person name="Mondo S."/>
            <person name="Pangilinan J."/>
            <person name="Riley R."/>
            <person name="LaButti K."/>
            <person name="Andreopoulos B."/>
            <person name="Lipzen A."/>
            <person name="Chen C."/>
            <person name="Yanf M."/>
            <person name="Daum C."/>
            <person name="Ng V."/>
            <person name="Clum A."/>
            <person name="Steindorff A."/>
            <person name="Ohm R."/>
            <person name="Martin F."/>
            <person name="Silar P."/>
            <person name="Natvig D."/>
            <person name="Lalanne C."/>
            <person name="Gautier V."/>
            <person name="Ament-velasquez S.L."/>
            <person name="Kruys A."/>
            <person name="Hutchinson M.I."/>
            <person name="Powell A.J."/>
            <person name="Barry K."/>
            <person name="Miller A.N."/>
            <person name="Grigoriev I.V."/>
            <person name="Debuchy R."/>
            <person name="Gladieux P."/>
            <person name="Thoren M.H."/>
            <person name="Johannesson H."/>
        </authorList>
    </citation>
    <scope>NUCLEOTIDE SEQUENCE</scope>
    <source>
        <strain evidence="2">CBS 232.78</strain>
    </source>
</reference>
<feature type="signal peptide" evidence="1">
    <location>
        <begin position="1"/>
        <end position="19"/>
    </location>
</feature>